<name>A0A1B3B895_9GAMM</name>
<evidence type="ECO:0000256" key="3">
    <source>
        <dbReference type="ARBA" id="ARBA00022448"/>
    </source>
</evidence>
<dbReference type="Proteomes" id="UP000094147">
    <property type="component" value="Chromosome"/>
</dbReference>
<evidence type="ECO:0000256" key="11">
    <source>
        <dbReference type="SAM" id="Phobius"/>
    </source>
</evidence>
<sequence>MNVTSKNFTQFVQQRGRLIARIVALVLGVICLYVLAKLVWLWVDYFQPMPAVTPVNTAPIPDKQPTVNIERIAAMHLFGEANAPVEQQVEAEETKLNLKLLGTYVSDDDNVSSAIIQSNGSQEDVYFIGDKLKVRGNVTLHQVETLKVIIKNGGKFETLTLLEQLNKQVLSTAKKPELSESQERTIDKRRDVRLSRELSEMKQKLYENPQSFMDVARVERVIGADGQVSGYKVAPGKDPRMFTRLGLRRNDVITSVNGQPLNDKDLMGMLTELNSAQSVEVTIERNGQPVTLLLGFSDLSNQRPQPNLNERDGNARQIR</sequence>
<dbReference type="Gene3D" id="2.30.30.830">
    <property type="match status" value="1"/>
</dbReference>
<keyword evidence="3" id="KW-0813">Transport</keyword>
<dbReference type="GO" id="GO:0015627">
    <property type="term" value="C:type II protein secretion system complex"/>
    <property type="evidence" value="ECO:0007669"/>
    <property type="project" value="InterPro"/>
</dbReference>
<dbReference type="RefSeq" id="WP_068988696.1">
    <property type="nucleotide sequence ID" value="NZ_CP012418.1"/>
</dbReference>
<keyword evidence="7" id="KW-0653">Protein transport</keyword>
<dbReference type="GO" id="GO:0015628">
    <property type="term" value="P:protein secretion by the type II secretion system"/>
    <property type="evidence" value="ECO:0007669"/>
    <property type="project" value="InterPro"/>
</dbReference>
<comment type="similarity">
    <text evidence="2">Belongs to the GSP C family.</text>
</comment>
<keyword evidence="4" id="KW-1003">Cell membrane</keyword>
<evidence type="ECO:0000256" key="7">
    <source>
        <dbReference type="ARBA" id="ARBA00022927"/>
    </source>
</evidence>
<dbReference type="Gene3D" id="2.30.42.10">
    <property type="match status" value="1"/>
</dbReference>
<feature type="compositionally biased region" description="Basic and acidic residues" evidence="10">
    <location>
        <begin position="309"/>
        <end position="319"/>
    </location>
</feature>
<evidence type="ECO:0000256" key="6">
    <source>
        <dbReference type="ARBA" id="ARBA00022692"/>
    </source>
</evidence>
<comment type="subcellular location">
    <subcellularLocation>
        <location evidence="1">Cell inner membrane</location>
    </subcellularLocation>
</comment>
<dbReference type="NCBIfam" id="TIGR01713">
    <property type="entry name" value="typeII_sec_gspC"/>
    <property type="match status" value="1"/>
</dbReference>
<evidence type="ECO:0000313" key="13">
    <source>
        <dbReference type="EMBL" id="AOE49018.1"/>
    </source>
</evidence>
<proteinExistence type="inferred from homology"/>
<keyword evidence="8 11" id="KW-1133">Transmembrane helix</keyword>
<gene>
    <name evidence="13" type="ORF">KS2013_291</name>
</gene>
<dbReference type="EMBL" id="CP012418">
    <property type="protein sequence ID" value="AOE49018.1"/>
    <property type="molecule type" value="Genomic_DNA"/>
</dbReference>
<keyword evidence="5" id="KW-0997">Cell inner membrane</keyword>
<dbReference type="OrthoDB" id="1491375at2"/>
<dbReference type="InterPro" id="IPR036034">
    <property type="entry name" value="PDZ_sf"/>
</dbReference>
<dbReference type="AlphaFoldDB" id="A0A1B3B895"/>
<evidence type="ECO:0000256" key="8">
    <source>
        <dbReference type="ARBA" id="ARBA00022989"/>
    </source>
</evidence>
<feature type="region of interest" description="Disordered" evidence="10">
    <location>
        <begin position="297"/>
        <end position="319"/>
    </location>
</feature>
<keyword evidence="9 11" id="KW-0472">Membrane</keyword>
<organism evidence="13 14">
    <name type="scientific">Kangiella sediminilitoris</name>
    <dbReference type="NCBI Taxonomy" id="1144748"/>
    <lineage>
        <taxon>Bacteria</taxon>
        <taxon>Pseudomonadati</taxon>
        <taxon>Pseudomonadota</taxon>
        <taxon>Gammaproteobacteria</taxon>
        <taxon>Kangiellales</taxon>
        <taxon>Kangiellaceae</taxon>
        <taxon>Kangiella</taxon>
    </lineage>
</organism>
<dbReference type="KEGG" id="ksd:KS2013_291"/>
<evidence type="ECO:0000256" key="1">
    <source>
        <dbReference type="ARBA" id="ARBA00004533"/>
    </source>
</evidence>
<dbReference type="SUPFAM" id="SSF50156">
    <property type="entry name" value="PDZ domain-like"/>
    <property type="match status" value="1"/>
</dbReference>
<keyword evidence="14" id="KW-1185">Reference proteome</keyword>
<reference evidence="14" key="1">
    <citation type="submission" date="2015-08" db="EMBL/GenBank/DDBJ databases">
        <authorList>
            <person name="Kim K.M."/>
        </authorList>
    </citation>
    <scope>NUCLEOTIDE SEQUENCE [LARGE SCALE GENOMIC DNA]</scope>
    <source>
        <strain evidence="14">KCTC 23892</strain>
    </source>
</reference>
<dbReference type="InterPro" id="IPR024961">
    <property type="entry name" value="T2SS_GspC_N"/>
</dbReference>
<feature type="domain" description="Type II secretion system protein GspC N-terminal" evidence="12">
    <location>
        <begin position="26"/>
        <end position="161"/>
    </location>
</feature>
<evidence type="ECO:0000259" key="12">
    <source>
        <dbReference type="Pfam" id="PF11356"/>
    </source>
</evidence>
<dbReference type="GO" id="GO:0005886">
    <property type="term" value="C:plasma membrane"/>
    <property type="evidence" value="ECO:0007669"/>
    <property type="project" value="UniProtKB-SubCell"/>
</dbReference>
<dbReference type="InterPro" id="IPR001639">
    <property type="entry name" value="T2SS_protein-GspC"/>
</dbReference>
<evidence type="ECO:0000256" key="4">
    <source>
        <dbReference type="ARBA" id="ARBA00022475"/>
    </source>
</evidence>
<protein>
    <submittedName>
        <fullName evidence="13">Type II secretory pathway component PulC-like protein</fullName>
    </submittedName>
</protein>
<evidence type="ECO:0000256" key="9">
    <source>
        <dbReference type="ARBA" id="ARBA00023136"/>
    </source>
</evidence>
<dbReference type="STRING" id="1144748.KS2013_291"/>
<feature type="compositionally biased region" description="Polar residues" evidence="10">
    <location>
        <begin position="298"/>
        <end position="308"/>
    </location>
</feature>
<keyword evidence="6 11" id="KW-0812">Transmembrane</keyword>
<evidence type="ECO:0000256" key="2">
    <source>
        <dbReference type="ARBA" id="ARBA00007986"/>
    </source>
</evidence>
<dbReference type="Pfam" id="PF11356">
    <property type="entry name" value="T2SSC"/>
    <property type="match status" value="1"/>
</dbReference>
<feature type="transmembrane region" description="Helical" evidence="11">
    <location>
        <begin position="18"/>
        <end position="43"/>
    </location>
</feature>
<evidence type="ECO:0000256" key="5">
    <source>
        <dbReference type="ARBA" id="ARBA00022519"/>
    </source>
</evidence>
<evidence type="ECO:0000313" key="14">
    <source>
        <dbReference type="Proteomes" id="UP000094147"/>
    </source>
</evidence>
<accession>A0A1B3B895</accession>
<evidence type="ECO:0000256" key="10">
    <source>
        <dbReference type="SAM" id="MobiDB-lite"/>
    </source>
</evidence>